<name>A0A1Y2BA72_9FUNG</name>
<evidence type="ECO:0000256" key="3">
    <source>
        <dbReference type="ARBA" id="ARBA00022833"/>
    </source>
</evidence>
<evidence type="ECO:0000256" key="6">
    <source>
        <dbReference type="PROSITE-ProRule" id="PRU00094"/>
    </source>
</evidence>
<feature type="region of interest" description="Disordered" evidence="7">
    <location>
        <begin position="1"/>
        <end position="58"/>
    </location>
</feature>
<dbReference type="AlphaFoldDB" id="A0A1Y2BA72"/>
<evidence type="ECO:0000256" key="2">
    <source>
        <dbReference type="ARBA" id="ARBA00022771"/>
    </source>
</evidence>
<evidence type="ECO:0000256" key="7">
    <source>
        <dbReference type="SAM" id="MobiDB-lite"/>
    </source>
</evidence>
<dbReference type="Proteomes" id="UP000193642">
    <property type="component" value="Unassembled WGS sequence"/>
</dbReference>
<keyword evidence="4" id="KW-0805">Transcription regulation</keyword>
<organism evidence="9 10">
    <name type="scientific">Rhizoclosmatium globosum</name>
    <dbReference type="NCBI Taxonomy" id="329046"/>
    <lineage>
        <taxon>Eukaryota</taxon>
        <taxon>Fungi</taxon>
        <taxon>Fungi incertae sedis</taxon>
        <taxon>Chytridiomycota</taxon>
        <taxon>Chytridiomycota incertae sedis</taxon>
        <taxon>Chytridiomycetes</taxon>
        <taxon>Chytridiales</taxon>
        <taxon>Chytriomycetaceae</taxon>
        <taxon>Rhizoclosmatium</taxon>
    </lineage>
</organism>
<evidence type="ECO:0000256" key="1">
    <source>
        <dbReference type="ARBA" id="ARBA00022723"/>
    </source>
</evidence>
<dbReference type="EMBL" id="MCGO01000075">
    <property type="protein sequence ID" value="ORY31752.1"/>
    <property type="molecule type" value="Genomic_DNA"/>
</dbReference>
<dbReference type="InterPro" id="IPR000679">
    <property type="entry name" value="Znf_GATA"/>
</dbReference>
<dbReference type="CDD" id="cd00202">
    <property type="entry name" value="ZnF_GATA"/>
    <property type="match status" value="1"/>
</dbReference>
<proteinExistence type="predicted"/>
<keyword evidence="5" id="KW-0804">Transcription</keyword>
<evidence type="ECO:0000259" key="8">
    <source>
        <dbReference type="PROSITE" id="PS50114"/>
    </source>
</evidence>
<dbReference type="OrthoDB" id="2162994at2759"/>
<evidence type="ECO:0000313" key="10">
    <source>
        <dbReference type="Proteomes" id="UP000193642"/>
    </source>
</evidence>
<reference evidence="9 10" key="1">
    <citation type="submission" date="2016-07" db="EMBL/GenBank/DDBJ databases">
        <title>Pervasive Adenine N6-methylation of Active Genes in Fungi.</title>
        <authorList>
            <consortium name="DOE Joint Genome Institute"/>
            <person name="Mondo S.J."/>
            <person name="Dannebaum R.O."/>
            <person name="Kuo R.C."/>
            <person name="Labutti K."/>
            <person name="Haridas S."/>
            <person name="Kuo A."/>
            <person name="Salamov A."/>
            <person name="Ahrendt S.R."/>
            <person name="Lipzen A."/>
            <person name="Sullivan W."/>
            <person name="Andreopoulos W.B."/>
            <person name="Clum A."/>
            <person name="Lindquist E."/>
            <person name="Daum C."/>
            <person name="Ramamoorthy G.K."/>
            <person name="Gryganskyi A."/>
            <person name="Culley D."/>
            <person name="Magnuson J.K."/>
            <person name="James T.Y."/>
            <person name="O'Malley M.A."/>
            <person name="Stajich J.E."/>
            <person name="Spatafora J.W."/>
            <person name="Visel A."/>
            <person name="Grigoriev I.V."/>
        </authorList>
    </citation>
    <scope>NUCLEOTIDE SEQUENCE [LARGE SCALE GENOMIC DNA]</scope>
    <source>
        <strain evidence="9 10">JEL800</strain>
    </source>
</reference>
<dbReference type="Gene3D" id="3.30.50.10">
    <property type="entry name" value="Erythroid Transcription Factor GATA-1, subunit A"/>
    <property type="match status" value="1"/>
</dbReference>
<dbReference type="SMART" id="SM00401">
    <property type="entry name" value="ZnF_GATA"/>
    <property type="match status" value="1"/>
</dbReference>
<dbReference type="SUPFAM" id="SSF57716">
    <property type="entry name" value="Glucocorticoid receptor-like (DNA-binding domain)"/>
    <property type="match status" value="1"/>
</dbReference>
<sequence>MPSATDLKATSLSSSLVTSPPSAALESLHMSPRTEGAPSSTTQGQSSDDESGPNNTMNMMHLQADDAFALDALPPIAAAAEPPSPKCCSYCRTTQTPMWRHGPVGFDPLCNGCGVKWKRGRILAGLERAPRSPVVKKQRIQPQKLRRDARFHSFSATIQSHTFILRYISKFLPKRTLEPLPSLAINTTIHNERRQMLLKSVLEKSPLLSPSPSIRGDFRRHSISLLST</sequence>
<dbReference type="GO" id="GO:0008270">
    <property type="term" value="F:zinc ion binding"/>
    <property type="evidence" value="ECO:0007669"/>
    <property type="project" value="UniProtKB-KW"/>
</dbReference>
<keyword evidence="1" id="KW-0479">Metal-binding</keyword>
<accession>A0A1Y2BA72</accession>
<comment type="caution">
    <text evidence="9">The sequence shown here is derived from an EMBL/GenBank/DDBJ whole genome shotgun (WGS) entry which is preliminary data.</text>
</comment>
<evidence type="ECO:0000313" key="9">
    <source>
        <dbReference type="EMBL" id="ORY31752.1"/>
    </source>
</evidence>
<dbReference type="PROSITE" id="PS50114">
    <property type="entry name" value="GATA_ZN_FINGER_2"/>
    <property type="match status" value="1"/>
</dbReference>
<protein>
    <recommendedName>
        <fullName evidence="8">GATA-type domain-containing protein</fullName>
    </recommendedName>
</protein>
<feature type="domain" description="GATA-type" evidence="8">
    <location>
        <begin position="88"/>
        <end position="139"/>
    </location>
</feature>
<dbReference type="GO" id="GO:0043565">
    <property type="term" value="F:sequence-specific DNA binding"/>
    <property type="evidence" value="ECO:0007669"/>
    <property type="project" value="InterPro"/>
</dbReference>
<gene>
    <name evidence="9" type="ORF">BCR33DRAFT_856862</name>
</gene>
<keyword evidence="10" id="KW-1185">Reference proteome</keyword>
<feature type="compositionally biased region" description="Polar residues" evidence="7">
    <location>
        <begin position="37"/>
        <end position="58"/>
    </location>
</feature>
<dbReference type="GO" id="GO:0006355">
    <property type="term" value="P:regulation of DNA-templated transcription"/>
    <property type="evidence" value="ECO:0007669"/>
    <property type="project" value="InterPro"/>
</dbReference>
<keyword evidence="2 6" id="KW-0863">Zinc-finger</keyword>
<dbReference type="PANTHER" id="PTHR47172:SF9">
    <property type="entry name" value="GATA TRANSCRIPTION FACTOR 23"/>
    <property type="match status" value="1"/>
</dbReference>
<dbReference type="InterPro" id="IPR013088">
    <property type="entry name" value="Znf_NHR/GATA"/>
</dbReference>
<dbReference type="STRING" id="329046.A0A1Y2BA72"/>
<dbReference type="PANTHER" id="PTHR47172">
    <property type="entry name" value="OS01G0976800 PROTEIN"/>
    <property type="match status" value="1"/>
</dbReference>
<dbReference type="Pfam" id="PF00320">
    <property type="entry name" value="GATA"/>
    <property type="match status" value="1"/>
</dbReference>
<evidence type="ECO:0000256" key="4">
    <source>
        <dbReference type="ARBA" id="ARBA00023015"/>
    </source>
</evidence>
<evidence type="ECO:0000256" key="5">
    <source>
        <dbReference type="ARBA" id="ARBA00023163"/>
    </source>
</evidence>
<feature type="compositionally biased region" description="Low complexity" evidence="7">
    <location>
        <begin position="9"/>
        <end position="25"/>
    </location>
</feature>
<keyword evidence="3" id="KW-0862">Zinc</keyword>